<proteinExistence type="predicted"/>
<dbReference type="Proteomes" id="UP001215956">
    <property type="component" value="Unassembled WGS sequence"/>
</dbReference>
<dbReference type="Gene3D" id="3.40.50.410">
    <property type="entry name" value="von Willebrand factor, type A domain"/>
    <property type="match status" value="1"/>
</dbReference>
<dbReference type="InterPro" id="IPR036465">
    <property type="entry name" value="vWFA_dom_sf"/>
</dbReference>
<evidence type="ECO:0000259" key="1">
    <source>
        <dbReference type="PROSITE" id="PS50234"/>
    </source>
</evidence>
<dbReference type="RefSeq" id="WP_316969741.1">
    <property type="nucleotide sequence ID" value="NZ_JARFPL010000041.1"/>
</dbReference>
<accession>A0ABT5XHS0</accession>
<reference evidence="2 3" key="1">
    <citation type="submission" date="2023-03" db="EMBL/GenBank/DDBJ databases">
        <title>Whole genome sequencing of Methanotrichaceae archaeon M04Ac.</title>
        <authorList>
            <person name="Khomyakova M.A."/>
            <person name="Merkel A.Y."/>
            <person name="Slobodkin A.I."/>
        </authorList>
    </citation>
    <scope>NUCLEOTIDE SEQUENCE [LARGE SCALE GENOMIC DNA]</scope>
    <source>
        <strain evidence="2 3">M04Ac</strain>
    </source>
</reference>
<evidence type="ECO:0000313" key="2">
    <source>
        <dbReference type="EMBL" id="MDF0594042.1"/>
    </source>
</evidence>
<evidence type="ECO:0000313" key="3">
    <source>
        <dbReference type="Proteomes" id="UP001215956"/>
    </source>
</evidence>
<organism evidence="2 3">
    <name type="scientific">Candidatus Methanocrinis alkalitolerans</name>
    <dbReference type="NCBI Taxonomy" id="3033395"/>
    <lineage>
        <taxon>Archaea</taxon>
        <taxon>Methanobacteriati</taxon>
        <taxon>Methanobacteriota</taxon>
        <taxon>Stenosarchaea group</taxon>
        <taxon>Methanomicrobia</taxon>
        <taxon>Methanotrichales</taxon>
        <taxon>Methanotrichaceae</taxon>
        <taxon>Methanocrinis</taxon>
    </lineage>
</organism>
<name>A0ABT5XHS0_9EURY</name>
<dbReference type="PANTHER" id="PTHR10579">
    <property type="entry name" value="CALCIUM-ACTIVATED CHLORIDE CHANNEL REGULATOR"/>
    <property type="match status" value="1"/>
</dbReference>
<gene>
    <name evidence="2" type="ORF">P0O24_10670</name>
</gene>
<sequence length="610" mass="66064">MPITQRGKIPMIPKQVLLAAAIIFLAAFTSDADLIPSQRVSPDQIWPASSGKEPAVGWVTLTVVGEGAAKAVPLEVVLAIDSSASMRETDPDDKRLDAARVFVMKMDPARDKVGLVSWNEGIDFSIPPTDDFAAILEAIGRVDSGRGTNLNRGLKEAIDLLSADGSTAGRDGGARIVIILSDGDGDYTKSGRRGSQAERAKDEGIVVYTVGLMLSDPAKDNLLDIAETTGGRYYEACDASALDSIYQAIGEEVINLAGREVEVRYALARELSPSDYSAPPSSEEVEADGRVLTWKAGDISAGEEWSTSFAVSSDRAGIFELGGAGSEVTYKLRSGFVEGVKIEGAFLDVAEFRSGAMTNLNLDFDLSGVREIVKPVQQVLEEGDSFILWRFSEPNSRCGRNWAYLSEDGRIVVASLRPFSLSTRDALIEDLQRVMEMMVAAGVDLTVYNRSMALNAAEFYASDAGIYHQISYSFGADFDLNLVVPDCTIEEARLAVTGREMDYFAGAADQEYYIDGEYVTGCHLHEFPWDGWCTAEDVDITDKILPGSHRISGRKVSDPHTVTIEAITAEEPPKDFLLYSDDYRSVWTPATKNVLISPAQMLSVTSGTLG</sequence>
<feature type="domain" description="VWFA" evidence="1">
    <location>
        <begin position="75"/>
        <end position="249"/>
    </location>
</feature>
<dbReference type="PROSITE" id="PS50234">
    <property type="entry name" value="VWFA"/>
    <property type="match status" value="1"/>
</dbReference>
<dbReference type="Pfam" id="PF00092">
    <property type="entry name" value="VWA"/>
    <property type="match status" value="1"/>
</dbReference>
<dbReference type="InterPro" id="IPR002035">
    <property type="entry name" value="VWF_A"/>
</dbReference>
<dbReference type="CDD" id="cd00198">
    <property type="entry name" value="vWFA"/>
    <property type="match status" value="1"/>
</dbReference>
<protein>
    <submittedName>
        <fullName evidence="2">VWA domain-containing protein</fullName>
    </submittedName>
</protein>
<keyword evidence="3" id="KW-1185">Reference proteome</keyword>
<dbReference type="SUPFAM" id="SSF53300">
    <property type="entry name" value="vWA-like"/>
    <property type="match status" value="1"/>
</dbReference>
<comment type="caution">
    <text evidence="2">The sequence shown here is derived from an EMBL/GenBank/DDBJ whole genome shotgun (WGS) entry which is preliminary data.</text>
</comment>
<dbReference type="PANTHER" id="PTHR10579:SF43">
    <property type="entry name" value="ZINC FINGER (C3HC4-TYPE RING FINGER) FAMILY PROTEIN"/>
    <property type="match status" value="1"/>
</dbReference>
<dbReference type="EMBL" id="JARFPL010000041">
    <property type="protein sequence ID" value="MDF0594042.1"/>
    <property type="molecule type" value="Genomic_DNA"/>
</dbReference>
<dbReference type="SMART" id="SM00327">
    <property type="entry name" value="VWA"/>
    <property type="match status" value="1"/>
</dbReference>
<dbReference type="InterPro" id="IPR051266">
    <property type="entry name" value="CLCR"/>
</dbReference>